<dbReference type="AlphaFoldDB" id="A0A2S6H5F0"/>
<name>A0A2S6H5F0_9GAMM</name>
<sequence length="163" mass="17946">MSFDVTEIDRRISNLIRIGKVDQVNYGISPPKARIWIGEDSKERGFLTEWLPWFGLSAGEDRSCDPLDVGEQVMIFSPSGEMNQGVALAGIFQTAHPYPVTSPDKHNTTYKDGAVVEYDRVAHAYKINIPSDGSVVITVGRTTLELKDGATTLTTPKFEGLQS</sequence>
<comment type="caution">
    <text evidence="2">The sequence shown here is derived from an EMBL/GenBank/DDBJ whole genome shotgun (WGS) entry which is preliminary data.</text>
</comment>
<organism evidence="2 3">
    <name type="scientific">Methylobacter tundripaludum</name>
    <dbReference type="NCBI Taxonomy" id="173365"/>
    <lineage>
        <taxon>Bacteria</taxon>
        <taxon>Pseudomonadati</taxon>
        <taxon>Pseudomonadota</taxon>
        <taxon>Gammaproteobacteria</taxon>
        <taxon>Methylococcales</taxon>
        <taxon>Methylococcaceae</taxon>
        <taxon>Methylobacter</taxon>
    </lineage>
</organism>
<evidence type="ECO:0000259" key="1">
    <source>
        <dbReference type="Pfam" id="PF04717"/>
    </source>
</evidence>
<proteinExistence type="predicted"/>
<dbReference type="InterPro" id="IPR037026">
    <property type="entry name" value="Vgr_OB-fold_dom_sf"/>
</dbReference>
<evidence type="ECO:0000313" key="2">
    <source>
        <dbReference type="EMBL" id="PPK72677.1"/>
    </source>
</evidence>
<dbReference type="Gene3D" id="6.20.150.10">
    <property type="match status" value="1"/>
</dbReference>
<accession>A0A2S6H5F0</accession>
<evidence type="ECO:0000313" key="3">
    <source>
        <dbReference type="Proteomes" id="UP000238071"/>
    </source>
</evidence>
<dbReference type="OrthoDB" id="4931325at2"/>
<gene>
    <name evidence="2" type="ORF">B0F88_103110</name>
</gene>
<dbReference type="Gene3D" id="2.40.50.230">
    <property type="entry name" value="Gp5 N-terminal domain"/>
    <property type="match status" value="1"/>
</dbReference>
<dbReference type="InterPro" id="IPR013046">
    <property type="entry name" value="GpV/Gp45"/>
</dbReference>
<dbReference type="NCBIfam" id="TIGR01644">
    <property type="entry name" value="phage_P2_V"/>
    <property type="match status" value="1"/>
</dbReference>
<keyword evidence="3" id="KW-1185">Reference proteome</keyword>
<dbReference type="Proteomes" id="UP000238071">
    <property type="component" value="Unassembled WGS sequence"/>
</dbReference>
<dbReference type="Pfam" id="PF04717">
    <property type="entry name" value="Phage_base_V"/>
    <property type="match status" value="1"/>
</dbReference>
<protein>
    <submittedName>
        <fullName evidence="2">Phage baseplate assembly protein V</fullName>
    </submittedName>
</protein>
<dbReference type="RefSeq" id="WP_104422774.1">
    <property type="nucleotide sequence ID" value="NZ_PTIY01000003.1"/>
</dbReference>
<feature type="domain" description="Gp5/Type VI secretion system Vgr protein OB-fold" evidence="1">
    <location>
        <begin position="32"/>
        <end position="92"/>
    </location>
</feature>
<dbReference type="EMBL" id="PTIY01000003">
    <property type="protein sequence ID" value="PPK72677.1"/>
    <property type="molecule type" value="Genomic_DNA"/>
</dbReference>
<dbReference type="InterPro" id="IPR006531">
    <property type="entry name" value="Gp5/Vgr_OB"/>
</dbReference>
<reference evidence="2 3" key="1">
    <citation type="submission" date="2018-02" db="EMBL/GenBank/DDBJ databases">
        <title>Subsurface microbial communities from deep shales in Ohio and West Virginia, USA.</title>
        <authorList>
            <person name="Wrighton K."/>
        </authorList>
    </citation>
    <scope>NUCLEOTIDE SEQUENCE [LARGE SCALE GENOMIC DNA]</scope>
    <source>
        <strain evidence="2 3">OWC-G53F</strain>
    </source>
</reference>